<evidence type="ECO:0000313" key="2">
    <source>
        <dbReference type="Proteomes" id="UP000242610"/>
    </source>
</evidence>
<protein>
    <recommendedName>
        <fullName evidence="3">Polymer-forming protein</fullName>
    </recommendedName>
</protein>
<reference evidence="2" key="1">
    <citation type="submission" date="2016-08" db="EMBL/GenBank/DDBJ databases">
        <authorList>
            <person name="Varghese N."/>
            <person name="Submissions Spin"/>
        </authorList>
    </citation>
    <scope>NUCLEOTIDE SEQUENCE [LARGE SCALE GENOMIC DNA]</scope>
    <source>
        <strain evidence="2">R-52791</strain>
    </source>
</reference>
<keyword evidence="2" id="KW-1185">Reference proteome</keyword>
<dbReference type="Proteomes" id="UP000242610">
    <property type="component" value="Unassembled WGS sequence"/>
</dbReference>
<dbReference type="RefSeq" id="WP_091847226.1">
    <property type="nucleotide sequence ID" value="NZ_FMBL01000001.1"/>
</dbReference>
<sequence length="229" mass="25179">MNLNTFGGYIKDGNYDVIIAQGTTVLSPSVTFDTLLIKGIMRANGCTGRQIRLEGGMLDGSGSIDADCLSGHGHIHMSGSIQVNRIDFIGELIVDDQLRCDGTLNATGLLTCHSFQSQRSHIAGHVRIADTSKAIRFEIASLYSTMFERFGMLDYLKPSTIQGIEANTVILNHTVCDSINADTVRLSGNTRVGKVRYEQNLDLDRTSNVTLIESNWRRDNTPELQRKVA</sequence>
<accession>A0A1C4H176</accession>
<dbReference type="OrthoDB" id="3232826at2"/>
<dbReference type="AlphaFoldDB" id="A0A1C4H176"/>
<gene>
    <name evidence="1" type="ORF">GA0061077_0374</name>
</gene>
<evidence type="ECO:0000313" key="1">
    <source>
        <dbReference type="EMBL" id="SCC78684.1"/>
    </source>
</evidence>
<dbReference type="STRING" id="1505727.GA0061077_0374"/>
<evidence type="ECO:0008006" key="3">
    <source>
        <dbReference type="Google" id="ProtNLM"/>
    </source>
</evidence>
<organism evidence="1 2">
    <name type="scientific">Bifidobacterium commune</name>
    <dbReference type="NCBI Taxonomy" id="1505727"/>
    <lineage>
        <taxon>Bacteria</taxon>
        <taxon>Bacillati</taxon>
        <taxon>Actinomycetota</taxon>
        <taxon>Actinomycetes</taxon>
        <taxon>Bifidobacteriales</taxon>
        <taxon>Bifidobacteriaceae</taxon>
        <taxon>Bifidobacterium</taxon>
    </lineage>
</organism>
<name>A0A1C4H176_9BIFI</name>
<proteinExistence type="predicted"/>
<dbReference type="EMBL" id="FMBL01000001">
    <property type="protein sequence ID" value="SCC78684.1"/>
    <property type="molecule type" value="Genomic_DNA"/>
</dbReference>